<sequence length="420" mass="43559">MVGPSPTGGARWVFRRAEEQVIMGSRVLVVADDLSGAGDSGVPFALREMRTLLALDDTGDAEVFVADTDSRHIEPDLAAKRVHEALDGHAQGRVVFKKIDSTLRGNVAAEVGAIVEHADGAGVLLCPASPATGRTVLGGVVHINGIPLHHTDSWSAEPGDPPVDIASALDGLKVRHVALASVRGKPARLRERVAELLTEAELVICDAVSESDLRAVATAGSAAATPPHWVGAAGLADALAELLRPGYDIEPPPPVEGPVLAVVGSVHRVSRQQADYLAERFGHTRRLSARALVDAEPAVLARIGEQLNDALCTGDVLVTVDGPVEAGLARELTAALAEVCAPATERAGLLVLTGGETARAVLGRRGVSGLRLLNELEPGVVLGRTIEEEPGYVITKAGAFGAPDTLHRAVSAVRCGRAVA</sequence>
<feature type="domain" description="Four-carbon acid sugar kinase N-terminal" evidence="7">
    <location>
        <begin position="28"/>
        <end position="239"/>
    </location>
</feature>
<dbReference type="SUPFAM" id="SSF142764">
    <property type="entry name" value="YgbK-like"/>
    <property type="match status" value="1"/>
</dbReference>
<protein>
    <submittedName>
        <fullName evidence="9">Four-carbon acid sugar kinase family protein</fullName>
    </submittedName>
</protein>
<dbReference type="GO" id="GO:0005524">
    <property type="term" value="F:ATP binding"/>
    <property type="evidence" value="ECO:0007669"/>
    <property type="project" value="UniProtKB-KW"/>
</dbReference>
<dbReference type="InterPro" id="IPR031475">
    <property type="entry name" value="NBD_C"/>
</dbReference>
<evidence type="ECO:0000313" key="10">
    <source>
        <dbReference type="Proteomes" id="UP000294744"/>
    </source>
</evidence>
<reference evidence="9 10" key="1">
    <citation type="submission" date="2019-03" db="EMBL/GenBank/DDBJ databases">
        <title>Draft genome sequences of novel Actinobacteria.</title>
        <authorList>
            <person name="Sahin N."/>
            <person name="Ay H."/>
            <person name="Saygin H."/>
        </authorList>
    </citation>
    <scope>NUCLEOTIDE SEQUENCE [LARGE SCALE GENOMIC DNA]</scope>
    <source>
        <strain evidence="9 10">16K404</strain>
    </source>
</reference>
<proteinExistence type="inferred from homology"/>
<dbReference type="EMBL" id="SMKV01000022">
    <property type="protein sequence ID" value="TDC90846.1"/>
    <property type="molecule type" value="Genomic_DNA"/>
</dbReference>
<keyword evidence="6" id="KW-0119">Carbohydrate metabolism</keyword>
<dbReference type="InterPro" id="IPR042213">
    <property type="entry name" value="NBD_C_sf"/>
</dbReference>
<evidence type="ECO:0000259" key="8">
    <source>
        <dbReference type="Pfam" id="PF17042"/>
    </source>
</evidence>
<organism evidence="9 10">
    <name type="scientific">Saccharopolyspora aridisoli</name>
    <dbReference type="NCBI Taxonomy" id="2530385"/>
    <lineage>
        <taxon>Bacteria</taxon>
        <taxon>Bacillati</taxon>
        <taxon>Actinomycetota</taxon>
        <taxon>Actinomycetes</taxon>
        <taxon>Pseudonocardiales</taxon>
        <taxon>Pseudonocardiaceae</taxon>
        <taxon>Saccharopolyspora</taxon>
    </lineage>
</organism>
<keyword evidence="3" id="KW-0547">Nucleotide-binding</keyword>
<accession>A0A4R4UKV1</accession>
<evidence type="ECO:0000256" key="6">
    <source>
        <dbReference type="ARBA" id="ARBA00023277"/>
    </source>
</evidence>
<evidence type="ECO:0000256" key="3">
    <source>
        <dbReference type="ARBA" id="ARBA00022741"/>
    </source>
</evidence>
<feature type="domain" description="Four-carbon acid sugar kinase nucleotide binding" evidence="8">
    <location>
        <begin position="260"/>
        <end position="406"/>
    </location>
</feature>
<dbReference type="Gene3D" id="3.40.980.20">
    <property type="entry name" value="Four-carbon acid sugar kinase, nucleotide binding domain"/>
    <property type="match status" value="1"/>
</dbReference>
<keyword evidence="10" id="KW-1185">Reference proteome</keyword>
<dbReference type="Pfam" id="PF07005">
    <property type="entry name" value="SBD_N"/>
    <property type="match status" value="1"/>
</dbReference>
<dbReference type="InterPro" id="IPR037051">
    <property type="entry name" value="4-carb_acid_sugar_kinase_N_sf"/>
</dbReference>
<dbReference type="Gene3D" id="3.40.50.10840">
    <property type="entry name" value="Putative sugar-binding, N-terminal domain"/>
    <property type="match status" value="1"/>
</dbReference>
<dbReference type="Pfam" id="PF17042">
    <property type="entry name" value="NBD_C"/>
    <property type="match status" value="1"/>
</dbReference>
<evidence type="ECO:0000256" key="4">
    <source>
        <dbReference type="ARBA" id="ARBA00022777"/>
    </source>
</evidence>
<evidence type="ECO:0000256" key="2">
    <source>
        <dbReference type="ARBA" id="ARBA00022679"/>
    </source>
</evidence>
<keyword evidence="5" id="KW-0067">ATP-binding</keyword>
<dbReference type="InterPro" id="IPR010737">
    <property type="entry name" value="4-carb_acid_sugar_kinase_N"/>
</dbReference>
<dbReference type="Proteomes" id="UP000294744">
    <property type="component" value="Unassembled WGS sequence"/>
</dbReference>
<keyword evidence="4 9" id="KW-0418">Kinase</keyword>
<keyword evidence="2" id="KW-0808">Transferase</keyword>
<comment type="similarity">
    <text evidence="1">Belongs to the four-carbon acid sugar kinase family.</text>
</comment>
<evidence type="ECO:0000256" key="5">
    <source>
        <dbReference type="ARBA" id="ARBA00022840"/>
    </source>
</evidence>
<comment type="caution">
    <text evidence="9">The sequence shown here is derived from an EMBL/GenBank/DDBJ whole genome shotgun (WGS) entry which is preliminary data.</text>
</comment>
<dbReference type="OrthoDB" id="191465at2"/>
<gene>
    <name evidence="9" type="ORF">E1161_17750</name>
</gene>
<dbReference type="AlphaFoldDB" id="A0A4R4UKV1"/>
<evidence type="ECO:0000313" key="9">
    <source>
        <dbReference type="EMBL" id="TDC90846.1"/>
    </source>
</evidence>
<dbReference type="GO" id="GO:0016301">
    <property type="term" value="F:kinase activity"/>
    <property type="evidence" value="ECO:0007669"/>
    <property type="project" value="UniProtKB-KW"/>
</dbReference>
<evidence type="ECO:0000259" key="7">
    <source>
        <dbReference type="Pfam" id="PF07005"/>
    </source>
</evidence>
<evidence type="ECO:0000256" key="1">
    <source>
        <dbReference type="ARBA" id="ARBA00005715"/>
    </source>
</evidence>
<name>A0A4R4UKV1_9PSEU</name>